<proteinExistence type="predicted"/>
<dbReference type="GO" id="GO:0003677">
    <property type="term" value="F:DNA binding"/>
    <property type="evidence" value="ECO:0007669"/>
    <property type="project" value="UniProtKB-UniRule"/>
</dbReference>
<keyword evidence="5" id="KW-1185">Reference proteome</keyword>
<dbReference type="Pfam" id="PF17926">
    <property type="entry name" value="TetR_C_21"/>
    <property type="match status" value="1"/>
</dbReference>
<dbReference type="InterPro" id="IPR001647">
    <property type="entry name" value="HTH_TetR"/>
</dbReference>
<accession>A0A852YDH4</accession>
<feature type="DNA-binding region" description="H-T-H motif" evidence="2">
    <location>
        <begin position="29"/>
        <end position="48"/>
    </location>
</feature>
<dbReference type="PRINTS" id="PR00455">
    <property type="entry name" value="HTHTETR"/>
</dbReference>
<dbReference type="PANTHER" id="PTHR30328:SF54">
    <property type="entry name" value="HTH-TYPE TRANSCRIPTIONAL REPRESSOR SCO4008"/>
    <property type="match status" value="1"/>
</dbReference>
<dbReference type="PANTHER" id="PTHR30328">
    <property type="entry name" value="TRANSCRIPTIONAL REPRESSOR"/>
    <property type="match status" value="1"/>
</dbReference>
<dbReference type="AlphaFoldDB" id="A0A852YDH4"/>
<reference evidence="4 5" key="1">
    <citation type="submission" date="2020-07" db="EMBL/GenBank/DDBJ databases">
        <title>Sequencing the genomes of 1000 actinobacteria strains.</title>
        <authorList>
            <person name="Klenk H.-P."/>
        </authorList>
    </citation>
    <scope>NUCLEOTIDE SEQUENCE [LARGE SCALE GENOMIC DNA]</scope>
    <source>
        <strain evidence="4 5">DSM 23141</strain>
    </source>
</reference>
<dbReference type="SUPFAM" id="SSF46689">
    <property type="entry name" value="Homeodomain-like"/>
    <property type="match status" value="1"/>
</dbReference>
<organism evidence="4 5">
    <name type="scientific">Schumannella luteola</name>
    <dbReference type="NCBI Taxonomy" id="472059"/>
    <lineage>
        <taxon>Bacteria</taxon>
        <taxon>Bacillati</taxon>
        <taxon>Actinomycetota</taxon>
        <taxon>Actinomycetes</taxon>
        <taxon>Micrococcales</taxon>
        <taxon>Microbacteriaceae</taxon>
        <taxon>Schumannella</taxon>
    </lineage>
</organism>
<protein>
    <submittedName>
        <fullName evidence="4">AcrR family transcriptional regulator</fullName>
    </submittedName>
</protein>
<evidence type="ECO:0000313" key="5">
    <source>
        <dbReference type="Proteomes" id="UP000553888"/>
    </source>
</evidence>
<dbReference type="RefSeq" id="WP_179567489.1">
    <property type="nucleotide sequence ID" value="NZ_JACBZY010000001.1"/>
</dbReference>
<dbReference type="InterPro" id="IPR009057">
    <property type="entry name" value="Homeodomain-like_sf"/>
</dbReference>
<comment type="caution">
    <text evidence="4">The sequence shown here is derived from an EMBL/GenBank/DDBJ whole genome shotgun (WGS) entry which is preliminary data.</text>
</comment>
<evidence type="ECO:0000259" key="3">
    <source>
        <dbReference type="PROSITE" id="PS50977"/>
    </source>
</evidence>
<evidence type="ECO:0000313" key="4">
    <source>
        <dbReference type="EMBL" id="NYG99344.1"/>
    </source>
</evidence>
<dbReference type="EMBL" id="JACBZY010000001">
    <property type="protein sequence ID" value="NYG99344.1"/>
    <property type="molecule type" value="Genomic_DNA"/>
</dbReference>
<dbReference type="Proteomes" id="UP000553888">
    <property type="component" value="Unassembled WGS sequence"/>
</dbReference>
<dbReference type="Pfam" id="PF00440">
    <property type="entry name" value="TetR_N"/>
    <property type="match status" value="1"/>
</dbReference>
<evidence type="ECO:0000256" key="1">
    <source>
        <dbReference type="ARBA" id="ARBA00023125"/>
    </source>
</evidence>
<keyword evidence="1 2" id="KW-0238">DNA-binding</keyword>
<dbReference type="InterPro" id="IPR050109">
    <property type="entry name" value="HTH-type_TetR-like_transc_reg"/>
</dbReference>
<sequence length="188" mass="20134">MAWDTEKTRRALLAAAVVEFSAHGFAGARIDRISTEAGVNKERIYPYFGGKAGLFRAALLDSLGDWVHEARIEGRGAEAIGRFAGELVDCYVAAPHLPRLLAWEGLEAPLVPDDERVAICADRIDGILSALPDLDRERAARLLLSILVLVNGSWTLPQLAAATGVARADHAALRASLVRQATALAEAT</sequence>
<dbReference type="GO" id="GO:0006355">
    <property type="term" value="P:regulation of DNA-templated transcription"/>
    <property type="evidence" value="ECO:0007669"/>
    <property type="project" value="UniProtKB-ARBA"/>
</dbReference>
<dbReference type="PROSITE" id="PS50977">
    <property type="entry name" value="HTH_TETR_2"/>
    <property type="match status" value="1"/>
</dbReference>
<dbReference type="InterPro" id="IPR041467">
    <property type="entry name" value="Sco4008_C"/>
</dbReference>
<feature type="domain" description="HTH tetR-type" evidence="3">
    <location>
        <begin position="6"/>
        <end position="66"/>
    </location>
</feature>
<name>A0A852YDH4_9MICO</name>
<evidence type="ECO:0000256" key="2">
    <source>
        <dbReference type="PROSITE-ProRule" id="PRU00335"/>
    </source>
</evidence>
<gene>
    <name evidence="4" type="ORF">BJ979_001970</name>
</gene>
<dbReference type="Gene3D" id="1.10.357.10">
    <property type="entry name" value="Tetracycline Repressor, domain 2"/>
    <property type="match status" value="1"/>
</dbReference>